<sequence length="40" mass="4767">MKSTKNKLIMYTSLKRLKNYDLSKKKAFNLLNPKNLGFIY</sequence>
<evidence type="ECO:0000313" key="1">
    <source>
        <dbReference type="EMBL" id="GAL70710.1"/>
    </source>
</evidence>
<evidence type="ECO:0000313" key="3">
    <source>
        <dbReference type="Proteomes" id="UP000029646"/>
    </source>
</evidence>
<dbReference type="EMBL" id="BBNY01000076">
    <property type="protein sequence ID" value="GAL90585.1"/>
    <property type="molecule type" value="Genomic_DNA"/>
</dbReference>
<evidence type="ECO:0000313" key="2">
    <source>
        <dbReference type="EMBL" id="GAL90585.1"/>
    </source>
</evidence>
<gene>
    <name evidence="1" type="ORF">JCM19302_2432</name>
    <name evidence="2" type="ORF">JCM19538_350</name>
</gene>
<protein>
    <submittedName>
        <fullName evidence="1">Uncharacterized protein</fullName>
    </submittedName>
</protein>
<proteinExistence type="predicted"/>
<name>A0A090W112_9FLAO</name>
<keyword evidence="4" id="KW-1185">Reference proteome</keyword>
<evidence type="ECO:0000313" key="4">
    <source>
        <dbReference type="Proteomes" id="UP000030184"/>
    </source>
</evidence>
<dbReference type="Proteomes" id="UP000030184">
    <property type="component" value="Unassembled WGS sequence"/>
</dbReference>
<organism evidence="1 3">
    <name type="scientific">Jejuia pallidilutea</name>
    <dbReference type="NCBI Taxonomy" id="504487"/>
    <lineage>
        <taxon>Bacteria</taxon>
        <taxon>Pseudomonadati</taxon>
        <taxon>Bacteroidota</taxon>
        <taxon>Flavobacteriia</taxon>
        <taxon>Flavobacteriales</taxon>
        <taxon>Flavobacteriaceae</taxon>
        <taxon>Jejuia</taxon>
    </lineage>
</organism>
<dbReference type="Proteomes" id="UP000029646">
    <property type="component" value="Unassembled WGS sequence"/>
</dbReference>
<reference evidence="4" key="1">
    <citation type="journal article" date="2014" name="Genome Announc.">
        <title>Draft Genome Sequence of Marine Flavobacterium Jejuia pallidilutea Strain 11shimoA1 and Pigmentation Mutants.</title>
        <authorList>
            <person name="Takatani N."/>
            <person name="Nakanishi M."/>
            <person name="Meirelles P."/>
            <person name="Mino S."/>
            <person name="Suda W."/>
            <person name="Oshima K."/>
            <person name="Hattori M."/>
            <person name="Ohkuma M."/>
            <person name="Hosokawa M."/>
            <person name="Miyashita K."/>
            <person name="Thompson F.L."/>
            <person name="Niwa A."/>
            <person name="Sawabe T."/>
            <person name="Sawabe T."/>
        </authorList>
    </citation>
    <scope>NUCLEOTIDE SEQUENCE [LARGE SCALE GENOMIC DNA]</scope>
    <source>
        <strain evidence="4">JCM 19538</strain>
    </source>
</reference>
<dbReference type="AlphaFoldDB" id="A0A090W112"/>
<comment type="caution">
    <text evidence="1">The sequence shown here is derived from an EMBL/GenBank/DDBJ whole genome shotgun (WGS) entry which is preliminary data.</text>
</comment>
<dbReference type="EMBL" id="BBNS01000007">
    <property type="protein sequence ID" value="GAL70710.1"/>
    <property type="molecule type" value="Genomic_DNA"/>
</dbReference>
<accession>A0A090W112</accession>